<evidence type="ECO:0000256" key="8">
    <source>
        <dbReference type="SAM" id="Phobius"/>
    </source>
</evidence>
<evidence type="ECO:0000313" key="10">
    <source>
        <dbReference type="Proteomes" id="UP000658278"/>
    </source>
</evidence>
<feature type="transmembrane region" description="Helical" evidence="8">
    <location>
        <begin position="202"/>
        <end position="223"/>
    </location>
</feature>
<evidence type="ECO:0000256" key="2">
    <source>
        <dbReference type="ARBA" id="ARBA00010145"/>
    </source>
</evidence>
<dbReference type="Gene3D" id="1.20.1530.20">
    <property type="match status" value="2"/>
</dbReference>
<keyword evidence="7 8" id="KW-0472">Membrane</keyword>
<evidence type="ECO:0000256" key="1">
    <source>
        <dbReference type="ARBA" id="ARBA00004651"/>
    </source>
</evidence>
<dbReference type="GO" id="GO:0005886">
    <property type="term" value="C:plasma membrane"/>
    <property type="evidence" value="ECO:0007669"/>
    <property type="project" value="UniProtKB-SubCell"/>
</dbReference>
<evidence type="ECO:0000313" key="9">
    <source>
        <dbReference type="EMBL" id="MBK1827556.1"/>
    </source>
</evidence>
<protein>
    <submittedName>
        <fullName evidence="9">AEC family transporter</fullName>
    </submittedName>
</protein>
<evidence type="ECO:0000256" key="3">
    <source>
        <dbReference type="ARBA" id="ARBA00022448"/>
    </source>
</evidence>
<keyword evidence="3" id="KW-0813">Transport</keyword>
<dbReference type="PANTHER" id="PTHR36838:SF1">
    <property type="entry name" value="SLR1864 PROTEIN"/>
    <property type="match status" value="1"/>
</dbReference>
<evidence type="ECO:0000256" key="5">
    <source>
        <dbReference type="ARBA" id="ARBA00022692"/>
    </source>
</evidence>
<gene>
    <name evidence="9" type="ORF">JIN81_11040</name>
</gene>
<feature type="transmembrane region" description="Helical" evidence="8">
    <location>
        <begin position="267"/>
        <end position="286"/>
    </location>
</feature>
<dbReference type="EMBL" id="JAENII010000007">
    <property type="protein sequence ID" value="MBK1827556.1"/>
    <property type="molecule type" value="Genomic_DNA"/>
</dbReference>
<evidence type="ECO:0000256" key="7">
    <source>
        <dbReference type="ARBA" id="ARBA00023136"/>
    </source>
</evidence>
<dbReference type="Pfam" id="PF03547">
    <property type="entry name" value="Mem_trans"/>
    <property type="match status" value="1"/>
</dbReference>
<feature type="transmembrane region" description="Helical" evidence="8">
    <location>
        <begin position="163"/>
        <end position="182"/>
    </location>
</feature>
<keyword evidence="5 8" id="KW-0812">Transmembrane</keyword>
<evidence type="ECO:0000256" key="4">
    <source>
        <dbReference type="ARBA" id="ARBA00022475"/>
    </source>
</evidence>
<dbReference type="InterPro" id="IPR004776">
    <property type="entry name" value="Mem_transp_PIN-like"/>
</dbReference>
<comment type="caution">
    <text evidence="9">The sequence shown here is derived from an EMBL/GenBank/DDBJ whole genome shotgun (WGS) entry which is preliminary data.</text>
</comment>
<feature type="transmembrane region" description="Helical" evidence="8">
    <location>
        <begin position="130"/>
        <end position="151"/>
    </location>
</feature>
<dbReference type="PANTHER" id="PTHR36838">
    <property type="entry name" value="AUXIN EFFLUX CARRIER FAMILY PROTEIN"/>
    <property type="match status" value="1"/>
</dbReference>
<organism evidence="9 10">
    <name type="scientific">Haloferula rosea</name>
    <dbReference type="NCBI Taxonomy" id="490093"/>
    <lineage>
        <taxon>Bacteria</taxon>
        <taxon>Pseudomonadati</taxon>
        <taxon>Verrucomicrobiota</taxon>
        <taxon>Verrucomicrobiia</taxon>
        <taxon>Verrucomicrobiales</taxon>
        <taxon>Verrucomicrobiaceae</taxon>
        <taxon>Haloferula</taxon>
    </lineage>
</organism>
<feature type="transmembrane region" description="Helical" evidence="8">
    <location>
        <begin position="12"/>
        <end position="29"/>
    </location>
</feature>
<reference evidence="9" key="1">
    <citation type="submission" date="2021-01" db="EMBL/GenBank/DDBJ databases">
        <title>Modified the classification status of verrucomicrobia.</title>
        <authorList>
            <person name="Feng X."/>
        </authorList>
    </citation>
    <scope>NUCLEOTIDE SEQUENCE</scope>
    <source>
        <strain evidence="9">KCTC 22201</strain>
    </source>
</reference>
<dbReference type="RefSeq" id="WP_200279110.1">
    <property type="nucleotide sequence ID" value="NZ_JAENII010000007.1"/>
</dbReference>
<feature type="transmembrane region" description="Helical" evidence="8">
    <location>
        <begin position="103"/>
        <end position="124"/>
    </location>
</feature>
<name>A0A934RFF2_9BACT</name>
<evidence type="ECO:0000256" key="6">
    <source>
        <dbReference type="ARBA" id="ARBA00022989"/>
    </source>
</evidence>
<dbReference type="AlphaFoldDB" id="A0A934RFF2"/>
<keyword evidence="4" id="KW-1003">Cell membrane</keyword>
<dbReference type="Proteomes" id="UP000658278">
    <property type="component" value="Unassembled WGS sequence"/>
</dbReference>
<keyword evidence="10" id="KW-1185">Reference proteome</keyword>
<dbReference type="GO" id="GO:0055085">
    <property type="term" value="P:transmembrane transport"/>
    <property type="evidence" value="ECO:0007669"/>
    <property type="project" value="InterPro"/>
</dbReference>
<dbReference type="InterPro" id="IPR038770">
    <property type="entry name" value="Na+/solute_symporter_sf"/>
</dbReference>
<feature type="transmembrane region" description="Helical" evidence="8">
    <location>
        <begin position="38"/>
        <end position="56"/>
    </location>
</feature>
<keyword evidence="6 8" id="KW-1133">Transmembrane helix</keyword>
<proteinExistence type="inferred from homology"/>
<comment type="similarity">
    <text evidence="2">Belongs to the auxin efflux carrier (TC 2.A.69) family.</text>
</comment>
<feature type="transmembrane region" description="Helical" evidence="8">
    <location>
        <begin position="293"/>
        <end position="316"/>
    </location>
</feature>
<feature type="transmembrane region" description="Helical" evidence="8">
    <location>
        <begin position="235"/>
        <end position="255"/>
    </location>
</feature>
<feature type="transmembrane region" description="Helical" evidence="8">
    <location>
        <begin position="68"/>
        <end position="91"/>
    </location>
</feature>
<accession>A0A934RFF2</accession>
<comment type="subcellular location">
    <subcellularLocation>
        <location evidence="1">Cell membrane</location>
        <topology evidence="1">Multi-pass membrane protein</topology>
    </subcellularLocation>
</comment>
<sequence>MEAAIEVLRQMLPVYLLIAVGAFLRRVGITKRENDDGILHLVFTVMYPCFIIDKILGNESVRDVSAVAWGIGLGFSIPVIGMALAWLVASLLRYEHGTGKRTFALTAGIQNFGYTAIPVVELMWAGSGALAMLFVHNLGVEIAIWSVGVMLISGRKEIPWRHLLNGPLVAVVLGLILVALNWDGMREAADGGEPVPGVLRRTMSWLGAGAFPVAIFTTGAVMMDLIGKERPSWRATLGGVGVRLALIPAVMLVMARFLPSPDELKQVLIVQSAMPAAMTPILLAKLYGGRPAVAVEIVVATTVVSMVTLPFVLLWGRVFVGF</sequence>